<dbReference type="SUPFAM" id="SSF54695">
    <property type="entry name" value="POZ domain"/>
    <property type="match status" value="1"/>
</dbReference>
<dbReference type="SUPFAM" id="SSF81324">
    <property type="entry name" value="Voltage-gated potassium channels"/>
    <property type="match status" value="1"/>
</dbReference>
<reference evidence="14 15" key="1">
    <citation type="journal article" date="2017" name="Nat. Ecol. Evol.">
        <title>Scallop genome provides insights into evolution of bilaterian karyotype and development.</title>
        <authorList>
            <person name="Wang S."/>
            <person name="Zhang J."/>
            <person name="Jiao W."/>
            <person name="Li J."/>
            <person name="Xun X."/>
            <person name="Sun Y."/>
            <person name="Guo X."/>
            <person name="Huan P."/>
            <person name="Dong B."/>
            <person name="Zhang L."/>
            <person name="Hu X."/>
            <person name="Sun X."/>
            <person name="Wang J."/>
            <person name="Zhao C."/>
            <person name="Wang Y."/>
            <person name="Wang D."/>
            <person name="Huang X."/>
            <person name="Wang R."/>
            <person name="Lv J."/>
            <person name="Li Y."/>
            <person name="Zhang Z."/>
            <person name="Liu B."/>
            <person name="Lu W."/>
            <person name="Hui Y."/>
            <person name="Liang J."/>
            <person name="Zhou Z."/>
            <person name="Hou R."/>
            <person name="Li X."/>
            <person name="Liu Y."/>
            <person name="Li H."/>
            <person name="Ning X."/>
            <person name="Lin Y."/>
            <person name="Zhao L."/>
            <person name="Xing Q."/>
            <person name="Dou J."/>
            <person name="Li Y."/>
            <person name="Mao J."/>
            <person name="Guo H."/>
            <person name="Dou H."/>
            <person name="Li T."/>
            <person name="Mu C."/>
            <person name="Jiang W."/>
            <person name="Fu Q."/>
            <person name="Fu X."/>
            <person name="Miao Y."/>
            <person name="Liu J."/>
            <person name="Yu Q."/>
            <person name="Li R."/>
            <person name="Liao H."/>
            <person name="Li X."/>
            <person name="Kong Y."/>
            <person name="Jiang Z."/>
            <person name="Chourrout D."/>
            <person name="Li R."/>
            <person name="Bao Z."/>
        </authorList>
    </citation>
    <scope>NUCLEOTIDE SEQUENCE [LARGE SCALE GENOMIC DNA]</scope>
    <source>
        <strain evidence="14 15">PY_sf001</strain>
    </source>
</reference>
<dbReference type="Gene3D" id="3.30.710.10">
    <property type="entry name" value="Potassium Channel Kv1.1, Chain A"/>
    <property type="match status" value="1"/>
</dbReference>
<dbReference type="GO" id="GO:0005249">
    <property type="term" value="F:voltage-gated potassium channel activity"/>
    <property type="evidence" value="ECO:0007669"/>
    <property type="project" value="InterPro"/>
</dbReference>
<proteinExistence type="predicted"/>
<evidence type="ECO:0000256" key="11">
    <source>
        <dbReference type="ARBA" id="ARBA00023303"/>
    </source>
</evidence>
<dbReference type="SMART" id="SM00225">
    <property type="entry name" value="BTB"/>
    <property type="match status" value="1"/>
</dbReference>
<dbReference type="PANTHER" id="PTHR11537:SF254">
    <property type="entry name" value="POTASSIUM VOLTAGE-GATED CHANNEL PROTEIN SHAB"/>
    <property type="match status" value="1"/>
</dbReference>
<feature type="transmembrane region" description="Helical" evidence="12">
    <location>
        <begin position="319"/>
        <end position="340"/>
    </location>
</feature>
<dbReference type="OrthoDB" id="297496at2759"/>
<keyword evidence="6" id="KW-0851">Voltage-gated channel</keyword>
<name>A0A210Q1T9_MIZYE</name>
<keyword evidence="7" id="KW-0630">Potassium</keyword>
<dbReference type="Gene3D" id="1.20.120.350">
    <property type="entry name" value="Voltage-gated potassium channels. Chain C"/>
    <property type="match status" value="1"/>
</dbReference>
<dbReference type="InterPro" id="IPR003968">
    <property type="entry name" value="K_chnl_volt-dep_Kv"/>
</dbReference>
<feature type="transmembrane region" description="Helical" evidence="12">
    <location>
        <begin position="160"/>
        <end position="181"/>
    </location>
</feature>
<dbReference type="PRINTS" id="PR00169">
    <property type="entry name" value="KCHANNEL"/>
</dbReference>
<comment type="subcellular location">
    <subcellularLocation>
        <location evidence="1">Membrane</location>
        <topology evidence="1">Multi-pass membrane protein</topology>
    </subcellularLocation>
</comment>
<feature type="transmembrane region" description="Helical" evidence="12">
    <location>
        <begin position="352"/>
        <end position="369"/>
    </location>
</feature>
<evidence type="ECO:0000256" key="2">
    <source>
        <dbReference type="ARBA" id="ARBA00022448"/>
    </source>
</evidence>
<dbReference type="EMBL" id="NEDP02005239">
    <property type="protein sequence ID" value="OWF42692.1"/>
    <property type="molecule type" value="Genomic_DNA"/>
</dbReference>
<dbReference type="PRINTS" id="PR01498">
    <property type="entry name" value="SHAWCHANNEL"/>
</dbReference>
<dbReference type="Pfam" id="PF00520">
    <property type="entry name" value="Ion_trans"/>
    <property type="match status" value="1"/>
</dbReference>
<dbReference type="PRINTS" id="PR01491">
    <property type="entry name" value="KVCHANNEL"/>
</dbReference>
<dbReference type="Pfam" id="PF02214">
    <property type="entry name" value="BTB_2"/>
    <property type="match status" value="1"/>
</dbReference>
<keyword evidence="15" id="KW-1185">Reference proteome</keyword>
<dbReference type="InterPro" id="IPR000210">
    <property type="entry name" value="BTB/POZ_dom"/>
</dbReference>
<evidence type="ECO:0000256" key="1">
    <source>
        <dbReference type="ARBA" id="ARBA00004141"/>
    </source>
</evidence>
<dbReference type="Gene3D" id="1.10.287.70">
    <property type="match status" value="1"/>
</dbReference>
<feature type="transmembrane region" description="Helical" evidence="12">
    <location>
        <begin position="381"/>
        <end position="400"/>
    </location>
</feature>
<dbReference type="GO" id="GO:0001508">
    <property type="term" value="P:action potential"/>
    <property type="evidence" value="ECO:0007669"/>
    <property type="project" value="TreeGrafter"/>
</dbReference>
<dbReference type="InterPro" id="IPR028325">
    <property type="entry name" value="VG_K_chnl"/>
</dbReference>
<dbReference type="GO" id="GO:0051260">
    <property type="term" value="P:protein homooligomerization"/>
    <property type="evidence" value="ECO:0007669"/>
    <property type="project" value="InterPro"/>
</dbReference>
<evidence type="ECO:0000256" key="3">
    <source>
        <dbReference type="ARBA" id="ARBA00022538"/>
    </source>
</evidence>
<dbReference type="Proteomes" id="UP000242188">
    <property type="component" value="Unassembled WGS sequence"/>
</dbReference>
<accession>A0A210Q1T9</accession>
<dbReference type="InterPro" id="IPR011333">
    <property type="entry name" value="SKP1/BTB/POZ_sf"/>
</dbReference>
<dbReference type="InterPro" id="IPR027359">
    <property type="entry name" value="Volt_channel_dom_sf"/>
</dbReference>
<evidence type="ECO:0000256" key="10">
    <source>
        <dbReference type="ARBA" id="ARBA00023136"/>
    </source>
</evidence>
<feature type="transmembrane region" description="Helical" evidence="12">
    <location>
        <begin position="212"/>
        <end position="234"/>
    </location>
</feature>
<evidence type="ECO:0000256" key="6">
    <source>
        <dbReference type="ARBA" id="ARBA00022882"/>
    </source>
</evidence>
<keyword evidence="9" id="KW-0406">Ion transport</keyword>
<gene>
    <name evidence="14" type="ORF">KP79_PYT15771</name>
</gene>
<keyword evidence="5" id="KW-0631">Potassium channel</keyword>
<evidence type="ECO:0000313" key="15">
    <source>
        <dbReference type="Proteomes" id="UP000242188"/>
    </source>
</evidence>
<dbReference type="STRING" id="6573.A0A210Q1T9"/>
<organism evidence="14 15">
    <name type="scientific">Mizuhopecten yessoensis</name>
    <name type="common">Japanese scallop</name>
    <name type="synonym">Patinopecten yessoensis</name>
    <dbReference type="NCBI Taxonomy" id="6573"/>
    <lineage>
        <taxon>Eukaryota</taxon>
        <taxon>Metazoa</taxon>
        <taxon>Spiralia</taxon>
        <taxon>Lophotrochozoa</taxon>
        <taxon>Mollusca</taxon>
        <taxon>Bivalvia</taxon>
        <taxon>Autobranchia</taxon>
        <taxon>Pteriomorphia</taxon>
        <taxon>Pectinida</taxon>
        <taxon>Pectinoidea</taxon>
        <taxon>Pectinidae</taxon>
        <taxon>Mizuhopecten</taxon>
    </lineage>
</organism>
<evidence type="ECO:0000256" key="4">
    <source>
        <dbReference type="ARBA" id="ARBA00022692"/>
    </source>
</evidence>
<feature type="transmembrane region" description="Helical" evidence="12">
    <location>
        <begin position="277"/>
        <end position="299"/>
    </location>
</feature>
<evidence type="ECO:0000256" key="9">
    <source>
        <dbReference type="ARBA" id="ARBA00023065"/>
    </source>
</evidence>
<evidence type="ECO:0000256" key="7">
    <source>
        <dbReference type="ARBA" id="ARBA00022958"/>
    </source>
</evidence>
<evidence type="ECO:0000256" key="5">
    <source>
        <dbReference type="ARBA" id="ARBA00022826"/>
    </source>
</evidence>
<comment type="caution">
    <text evidence="14">The sequence shown here is derived from an EMBL/GenBank/DDBJ whole genome shotgun (WGS) entry which is preliminary data.</text>
</comment>
<feature type="transmembrane region" description="Helical" evidence="12">
    <location>
        <begin position="246"/>
        <end position="265"/>
    </location>
</feature>
<dbReference type="InterPro" id="IPR003131">
    <property type="entry name" value="T1-type_BTB"/>
</dbReference>
<protein>
    <submittedName>
        <fullName evidence="14">Potassium voltage-gated channel protein Shaw</fullName>
    </submittedName>
</protein>
<evidence type="ECO:0000313" key="14">
    <source>
        <dbReference type="EMBL" id="OWF42692.1"/>
    </source>
</evidence>
<keyword evidence="3" id="KW-0633">Potassium transport</keyword>
<dbReference type="InterPro" id="IPR003974">
    <property type="entry name" value="K_chnl_volt-dep_Kv3"/>
</dbReference>
<keyword evidence="10 12" id="KW-0472">Membrane</keyword>
<dbReference type="CDD" id="cd18317">
    <property type="entry name" value="BTB_POZ_Kv"/>
    <property type="match status" value="1"/>
</dbReference>
<evidence type="ECO:0000256" key="8">
    <source>
        <dbReference type="ARBA" id="ARBA00022989"/>
    </source>
</evidence>
<keyword evidence="2" id="KW-0813">Transport</keyword>
<dbReference type="InterPro" id="IPR005821">
    <property type="entry name" value="Ion_trans_dom"/>
</dbReference>
<dbReference type="AlphaFoldDB" id="A0A210Q1T9"/>
<evidence type="ECO:0000256" key="12">
    <source>
        <dbReference type="SAM" id="Phobius"/>
    </source>
</evidence>
<keyword evidence="8 12" id="KW-1133">Transmembrane helix</keyword>
<sequence length="444" mass="50504">MDLITINVRGTVFMTDASNIRNILLTSPLLNLNEQSKYYNAERQEYFFDRNASVFESVLDYFVTNKLHVPTTVCAGRVRDELAFWGIPGKHIEKCCWKTFFQSTEDMNTIQQLLKYIPCVQRRDRCCSWTSIPKLTQASSLRSRMWKFLHDFNSSTSAKVFHALVCLTIILSTVLLLLQTVSAVRFDNPEPATFENHTSKALRMYWNTTPHLSIICLEAITNAFLTIDWILRFITCPNRMFFMKHFLNVTDLVAWVGTWMSFSVITEPNAFFSHDHTMAIVMPVCLLTAIRGFRVFRLISNNCGVKILMLAVVTSTRELCILLMTFSCAAIVFAVLLYSAQLPCDSPTSPPNALFAIWWAVITMTTVGYGDYYPTEPLGHVIGVVCAITGIVLIALPVAVTSSTFNDFYSFSKYRACYQELLDQDDKCGNEQKTRISTELVPPR</sequence>
<keyword evidence="4 12" id="KW-0812">Transmembrane</keyword>
<dbReference type="PANTHER" id="PTHR11537">
    <property type="entry name" value="VOLTAGE-GATED POTASSIUM CHANNEL"/>
    <property type="match status" value="1"/>
</dbReference>
<evidence type="ECO:0000259" key="13">
    <source>
        <dbReference type="SMART" id="SM00225"/>
    </source>
</evidence>
<dbReference type="GO" id="GO:0008076">
    <property type="term" value="C:voltage-gated potassium channel complex"/>
    <property type="evidence" value="ECO:0007669"/>
    <property type="project" value="InterPro"/>
</dbReference>
<feature type="domain" description="BTB" evidence="13">
    <location>
        <begin position="2"/>
        <end position="103"/>
    </location>
</feature>
<keyword evidence="11" id="KW-0407">Ion channel</keyword>